<dbReference type="EMBL" id="CP045871">
    <property type="protein sequence ID" value="QGG80425.1"/>
    <property type="molecule type" value="Genomic_DNA"/>
</dbReference>
<dbReference type="InterPro" id="IPR007375">
    <property type="entry name" value="SoxG"/>
</dbReference>
<sequence length="224" mass="24729">MVEPSKRRFARPCSLTPKERVKMSELFSVVPQHSETVQGITPIQSRHANTAFSSDRIGLRELPLCGQFNLRIKPDNAEQMAIAASMLGGDLPTQVLTSVVHGDVRINWVAPDDWLVIMPWDQARTFEADYRAKQVGHYSIVDISGGQTLVELSGPAARAVLKKSTPVDVHPDAFAIGKTVGTAFAKSAASITRTDSDCYLLVIRRSFADYLWDWLLDASAEFRG</sequence>
<dbReference type="SUPFAM" id="SSF103025">
    <property type="entry name" value="Folate-binding domain"/>
    <property type="match status" value="1"/>
</dbReference>
<gene>
    <name evidence="1" type="ORF">GH975_07505</name>
</gene>
<name>A0A5Q2QHC3_9GAMM</name>
<organism evidence="1 2">
    <name type="scientific">Litorivicinus lipolyticus</name>
    <dbReference type="NCBI Taxonomy" id="418701"/>
    <lineage>
        <taxon>Bacteria</taxon>
        <taxon>Pseudomonadati</taxon>
        <taxon>Pseudomonadota</taxon>
        <taxon>Gammaproteobacteria</taxon>
        <taxon>Oceanospirillales</taxon>
        <taxon>Litorivicinaceae</taxon>
        <taxon>Litorivicinus</taxon>
    </lineage>
</organism>
<dbReference type="OrthoDB" id="9814782at2"/>
<dbReference type="Gene3D" id="3.30.70.1520">
    <property type="entry name" value="Heterotetrameric sarcosine oxidase"/>
    <property type="match status" value="1"/>
</dbReference>
<reference evidence="1 2" key="1">
    <citation type="submission" date="2019-11" db="EMBL/GenBank/DDBJ databases">
        <authorList>
            <person name="Khan S.A."/>
            <person name="Jeon C.O."/>
            <person name="Chun B.H."/>
        </authorList>
    </citation>
    <scope>NUCLEOTIDE SEQUENCE [LARGE SCALE GENOMIC DNA]</scope>
    <source>
        <strain evidence="1 2">IMCC 1097</strain>
    </source>
</reference>
<dbReference type="Proteomes" id="UP000388235">
    <property type="component" value="Chromosome"/>
</dbReference>
<dbReference type="AlphaFoldDB" id="A0A5Q2QHC3"/>
<evidence type="ECO:0000313" key="1">
    <source>
        <dbReference type="EMBL" id="QGG80425.1"/>
    </source>
</evidence>
<dbReference type="Gene3D" id="3.30.1360.120">
    <property type="entry name" value="Probable tRNA modification gtpase trme, domain 1"/>
    <property type="match status" value="1"/>
</dbReference>
<proteinExistence type="predicted"/>
<dbReference type="InterPro" id="IPR027266">
    <property type="entry name" value="TrmE/GcvT-like"/>
</dbReference>
<accession>A0A5Q2QHC3</accession>
<evidence type="ECO:0000313" key="2">
    <source>
        <dbReference type="Proteomes" id="UP000388235"/>
    </source>
</evidence>
<dbReference type="KEGG" id="llp:GH975_07505"/>
<keyword evidence="2" id="KW-1185">Reference proteome</keyword>
<protein>
    <submittedName>
        <fullName evidence="1">Sarcosine oxidase subunit gamma</fullName>
    </submittedName>
</protein>
<dbReference type="Pfam" id="PF04268">
    <property type="entry name" value="SoxG"/>
    <property type="match status" value="1"/>
</dbReference>